<reference evidence="2" key="1">
    <citation type="journal article" date="2015" name="Nature">
        <title>Complex archaea that bridge the gap between prokaryotes and eukaryotes.</title>
        <authorList>
            <person name="Spang A."/>
            <person name="Saw J.H."/>
            <person name="Jorgensen S.L."/>
            <person name="Zaremba-Niedzwiedzka K."/>
            <person name="Martijn J."/>
            <person name="Lind A.E."/>
            <person name="van Eijk R."/>
            <person name="Schleper C."/>
            <person name="Guy L."/>
            <person name="Ettema T.J."/>
        </authorList>
    </citation>
    <scope>NUCLEOTIDE SEQUENCE</scope>
</reference>
<proteinExistence type="predicted"/>
<accession>A0A0F9SR72</accession>
<gene>
    <name evidence="2" type="ORF">LCGC14_0441160</name>
</gene>
<feature type="region of interest" description="Disordered" evidence="1">
    <location>
        <begin position="143"/>
        <end position="169"/>
    </location>
</feature>
<sequence length="169" mass="19014">MPPRRFDWDAVVEAWRVAKAKNPLLTQEQFYRDEGINAKTASRRIGRKLAETWRAIQAEAEKAANTRHGINLAEELVEVFRKGKKLYLFATDKLLPEVKKVDGKEELADPAVPLENAADATRLGALGQSAILDVTRLMSGGQPIMRPTGTVPTFRWNDPVKPKKTRRKP</sequence>
<comment type="caution">
    <text evidence="2">The sequence shown here is derived from an EMBL/GenBank/DDBJ whole genome shotgun (WGS) entry which is preliminary data.</text>
</comment>
<name>A0A0F9SR72_9ZZZZ</name>
<evidence type="ECO:0000313" key="2">
    <source>
        <dbReference type="EMBL" id="KKN69389.1"/>
    </source>
</evidence>
<dbReference type="AlphaFoldDB" id="A0A0F9SR72"/>
<protein>
    <submittedName>
        <fullName evidence="2">Uncharacterized protein</fullName>
    </submittedName>
</protein>
<dbReference type="EMBL" id="LAZR01000427">
    <property type="protein sequence ID" value="KKN69389.1"/>
    <property type="molecule type" value="Genomic_DNA"/>
</dbReference>
<organism evidence="2">
    <name type="scientific">marine sediment metagenome</name>
    <dbReference type="NCBI Taxonomy" id="412755"/>
    <lineage>
        <taxon>unclassified sequences</taxon>
        <taxon>metagenomes</taxon>
        <taxon>ecological metagenomes</taxon>
    </lineage>
</organism>
<evidence type="ECO:0000256" key="1">
    <source>
        <dbReference type="SAM" id="MobiDB-lite"/>
    </source>
</evidence>